<protein>
    <submittedName>
        <fullName evidence="2">LytTR family transcriptional regulator</fullName>
    </submittedName>
</protein>
<dbReference type="SMART" id="SM00850">
    <property type="entry name" value="LytTR"/>
    <property type="match status" value="1"/>
</dbReference>
<keyword evidence="3" id="KW-1185">Reference proteome</keyword>
<organism evidence="2 3">
    <name type="scientific">Fusobacterium varium ATCC 27725</name>
    <dbReference type="NCBI Taxonomy" id="469618"/>
    <lineage>
        <taxon>Bacteria</taxon>
        <taxon>Fusobacteriati</taxon>
        <taxon>Fusobacteriota</taxon>
        <taxon>Fusobacteriia</taxon>
        <taxon>Fusobacteriales</taxon>
        <taxon>Fusobacteriaceae</taxon>
        <taxon>Fusobacterium</taxon>
    </lineage>
</organism>
<dbReference type="RefSeq" id="WP_005950842.1">
    <property type="nucleotide sequence ID" value="NZ_CP028103.1"/>
</dbReference>
<dbReference type="InterPro" id="IPR046947">
    <property type="entry name" value="LytR-like"/>
</dbReference>
<feature type="domain" description="HTH LytTR-type" evidence="1">
    <location>
        <begin position="111"/>
        <end position="214"/>
    </location>
</feature>
<dbReference type="PROSITE" id="PS50930">
    <property type="entry name" value="HTH_LYTTR"/>
    <property type="match status" value="1"/>
</dbReference>
<dbReference type="GeneID" id="77467852"/>
<dbReference type="Pfam" id="PF04397">
    <property type="entry name" value="LytTR"/>
    <property type="match status" value="1"/>
</dbReference>
<dbReference type="EMBL" id="CP028103">
    <property type="protein sequence ID" value="AVQ31077.1"/>
    <property type="molecule type" value="Genomic_DNA"/>
</dbReference>
<dbReference type="PANTHER" id="PTHR37299:SF1">
    <property type="entry name" value="STAGE 0 SPORULATION PROTEIN A HOMOLOG"/>
    <property type="match status" value="1"/>
</dbReference>
<dbReference type="PANTHER" id="PTHR37299">
    <property type="entry name" value="TRANSCRIPTIONAL REGULATOR-RELATED"/>
    <property type="match status" value="1"/>
</dbReference>
<evidence type="ECO:0000313" key="3">
    <source>
        <dbReference type="Proteomes" id="UP000241238"/>
    </source>
</evidence>
<evidence type="ECO:0000259" key="1">
    <source>
        <dbReference type="PROSITE" id="PS50930"/>
    </source>
</evidence>
<name>A0ABM6U412_FUSVA</name>
<dbReference type="Gene3D" id="2.40.50.1020">
    <property type="entry name" value="LytTr DNA-binding domain"/>
    <property type="match status" value="1"/>
</dbReference>
<evidence type="ECO:0000313" key="2">
    <source>
        <dbReference type="EMBL" id="AVQ31077.1"/>
    </source>
</evidence>
<dbReference type="InterPro" id="IPR007492">
    <property type="entry name" value="LytTR_DNA-bd_dom"/>
</dbReference>
<reference evidence="3" key="1">
    <citation type="journal article" date="2018" name="MSphere">
        <title>Fusobacterium Genomics Using MinION and Illumina Sequencing Enables Genome Completion and Correction.</title>
        <authorList>
            <person name="Todd S.M."/>
            <person name="Settlage R.E."/>
            <person name="Lahmers K.K."/>
            <person name="Slade D.J."/>
        </authorList>
    </citation>
    <scope>NUCLEOTIDE SEQUENCE [LARGE SCALE GENOMIC DNA]</scope>
    <source>
        <strain evidence="3">ATCC 27725</strain>
    </source>
</reference>
<sequence length="219" mass="26787">MKFLFYGDDLFFYLLKETFTFDIERVENFEMCFIEEIILITDNNIFNIENIHFDNLKKMYIYSDRVETKFLKRYSNFINKISFQGRDEYIFLEKLLIEKQERVKLDKRNKVILSDSFKDVIIPMEDIEYFSYDRNQKKSFAIVDGNSYFLKKSLTEIEKFMEDSDFIRIERGIILNIKKIKEIDYKEEYVMTNSGQKIYLGRSILKKISENYFENFYRL</sequence>
<proteinExistence type="predicted"/>
<dbReference type="Proteomes" id="UP000241238">
    <property type="component" value="Chromosome"/>
</dbReference>
<accession>A0ABM6U412</accession>
<gene>
    <name evidence="2" type="ORF">C4N18_07595</name>
</gene>